<feature type="domain" description="DOD-type homing endonuclease" evidence="1">
    <location>
        <begin position="136"/>
        <end position="199"/>
    </location>
</feature>
<gene>
    <name evidence="2" type="ORF">LCGC14_2042850</name>
</gene>
<dbReference type="GO" id="GO:0004519">
    <property type="term" value="F:endonuclease activity"/>
    <property type="evidence" value="ECO:0007669"/>
    <property type="project" value="InterPro"/>
</dbReference>
<dbReference type="InterPro" id="IPR004042">
    <property type="entry name" value="Intein_endonuc_central"/>
</dbReference>
<reference evidence="2" key="1">
    <citation type="journal article" date="2015" name="Nature">
        <title>Complex archaea that bridge the gap between prokaryotes and eukaryotes.</title>
        <authorList>
            <person name="Spang A."/>
            <person name="Saw J.H."/>
            <person name="Jorgensen S.L."/>
            <person name="Zaremba-Niedzwiedzka K."/>
            <person name="Martijn J."/>
            <person name="Lind A.E."/>
            <person name="van Eijk R."/>
            <person name="Schleper C."/>
            <person name="Guy L."/>
            <person name="Ettema T.J."/>
        </authorList>
    </citation>
    <scope>NUCLEOTIDE SEQUENCE</scope>
</reference>
<proteinExistence type="predicted"/>
<evidence type="ECO:0000259" key="1">
    <source>
        <dbReference type="PROSITE" id="PS50819"/>
    </source>
</evidence>
<dbReference type="SUPFAM" id="SSF55608">
    <property type="entry name" value="Homing endonucleases"/>
    <property type="match status" value="1"/>
</dbReference>
<evidence type="ECO:0000313" key="2">
    <source>
        <dbReference type="EMBL" id="KKL76642.1"/>
    </source>
</evidence>
<comment type="caution">
    <text evidence="2">The sequence shown here is derived from an EMBL/GenBank/DDBJ whole genome shotgun (WGS) entry which is preliminary data.</text>
</comment>
<dbReference type="PROSITE" id="PS50819">
    <property type="entry name" value="INTEIN_ENDONUCLEASE"/>
    <property type="match status" value="1"/>
</dbReference>
<dbReference type="InterPro" id="IPR027434">
    <property type="entry name" value="Homing_endonucl"/>
</dbReference>
<sequence>MKTLQEFKVALRILLKEKTKNSLSFINKYINLNPDLKEYLFERVTIKNPHYFNSIDTIEKTYWFGFICADALVKQKYRYTFKFELSSLDRERLVKLAGLLGYDIERIKDRKRRYYDDNGKLKIKEYSCIQFKSKRMIEELLGNGYSSSAMGTGLPEIVKKAEEDIALAFLLGFFDGDGTWYGGRSAEIYTSNKIFLMDIKNKFKIKYAIRTTKKALIDKLPGKIINRAAHRLTLGADLYEKMMRIYAYSMKRKRAPQFRGI</sequence>
<dbReference type="Pfam" id="PF14528">
    <property type="entry name" value="LAGLIDADG_3"/>
    <property type="match status" value="1"/>
</dbReference>
<organism evidence="2">
    <name type="scientific">marine sediment metagenome</name>
    <dbReference type="NCBI Taxonomy" id="412755"/>
    <lineage>
        <taxon>unclassified sequences</taxon>
        <taxon>metagenomes</taxon>
        <taxon>ecological metagenomes</taxon>
    </lineage>
</organism>
<name>A0A0F9HNC2_9ZZZZ</name>
<dbReference type="AlphaFoldDB" id="A0A0F9HNC2"/>
<dbReference type="Gene3D" id="3.10.28.10">
    <property type="entry name" value="Homing endonucleases"/>
    <property type="match status" value="1"/>
</dbReference>
<dbReference type="InterPro" id="IPR004860">
    <property type="entry name" value="LAGLIDADG_dom"/>
</dbReference>
<protein>
    <recommendedName>
        <fullName evidence="1">DOD-type homing endonuclease domain-containing protein</fullName>
    </recommendedName>
</protein>
<dbReference type="EMBL" id="LAZR01023981">
    <property type="protein sequence ID" value="KKL76642.1"/>
    <property type="molecule type" value="Genomic_DNA"/>
</dbReference>
<accession>A0A0F9HNC2</accession>